<evidence type="ECO:0000313" key="1">
    <source>
        <dbReference type="EMBL" id="QUV94232.1"/>
    </source>
</evidence>
<accession>A0ABX8B0W4</accession>
<dbReference type="EMBL" id="CP072642">
    <property type="protein sequence ID" value="QUV94232.1"/>
    <property type="molecule type" value="Genomic_DNA"/>
</dbReference>
<keyword evidence="2" id="KW-1185">Reference proteome</keyword>
<reference evidence="1 2" key="1">
    <citation type="submission" date="2021-03" db="EMBL/GenBank/DDBJ databases">
        <title>Genomic and phenotypic characterization of Chloracidobacterium isolates provides evidence for multiple species.</title>
        <authorList>
            <person name="Saini M.K."/>
            <person name="Costas A.M.G."/>
            <person name="Tank M."/>
            <person name="Bryant D.A."/>
        </authorList>
    </citation>
    <scope>NUCLEOTIDE SEQUENCE [LARGE SCALE GENOMIC DNA]</scope>
    <source>
        <strain evidence="1 2">N</strain>
    </source>
</reference>
<organism evidence="1 2">
    <name type="scientific">Chloracidobacterium sp. N</name>
    <dbReference type="NCBI Taxonomy" id="2821540"/>
    <lineage>
        <taxon>Bacteria</taxon>
        <taxon>Pseudomonadati</taxon>
        <taxon>Acidobacteriota</taxon>
        <taxon>Terriglobia</taxon>
        <taxon>Terriglobales</taxon>
        <taxon>Acidobacteriaceae</taxon>
        <taxon>Chloracidobacterium</taxon>
        <taxon>Chloracidobacterium aggregatum</taxon>
    </lineage>
</organism>
<dbReference type="Proteomes" id="UP000677668">
    <property type="component" value="Chromosome 1"/>
</dbReference>
<protein>
    <submittedName>
        <fullName evidence="1">Uncharacterized protein</fullName>
    </submittedName>
</protein>
<name>A0ABX8B0W4_9BACT</name>
<evidence type="ECO:0000313" key="2">
    <source>
        <dbReference type="Proteomes" id="UP000677668"/>
    </source>
</evidence>
<proteinExistence type="predicted"/>
<dbReference type="RefSeq" id="WP_211422537.1">
    <property type="nucleotide sequence ID" value="NZ_CP072642.1"/>
</dbReference>
<sequence>MALNLALSVGLLLGWAPGWYLPAAGAQGETYRYEFEQPNFLVTRIVIVLDAEGRGTLEYVEKDIPAPTRAPVTLRPESLARLRRLAEQVAALPSAPPSEKHSNLGLSKLSLVVNGQPVTVAFTYTPHPALLELGQFFRGIVTQHQRVSQIEVARRYQPLDMPKLLRDLEADLNARRIAEPAALADLLASLANDLRLSLIARNHARRLYDRISGKT</sequence>
<gene>
    <name evidence="1" type="ORF">J8C05_01905</name>
</gene>